<evidence type="ECO:0000256" key="5">
    <source>
        <dbReference type="ARBA" id="ARBA00022692"/>
    </source>
</evidence>
<dbReference type="GO" id="GO:0005524">
    <property type="term" value="F:ATP binding"/>
    <property type="evidence" value="ECO:0007669"/>
    <property type="project" value="InterPro"/>
</dbReference>
<evidence type="ECO:0000256" key="2">
    <source>
        <dbReference type="ARBA" id="ARBA00007935"/>
    </source>
</evidence>
<dbReference type="InterPro" id="IPR050153">
    <property type="entry name" value="Metal_Ion_Import_ABC"/>
</dbReference>
<comment type="subcellular location">
    <subcellularLocation>
        <location evidence="1">Cell membrane</location>
        <topology evidence="1">Multi-pass membrane protein</topology>
    </subcellularLocation>
</comment>
<keyword evidence="7" id="KW-0472">Membrane</keyword>
<dbReference type="GO" id="GO:0022857">
    <property type="term" value="F:transmembrane transporter activity"/>
    <property type="evidence" value="ECO:0007669"/>
    <property type="project" value="InterPro"/>
</dbReference>
<dbReference type="AlphaFoldDB" id="A0A495VCR7"/>
<evidence type="ECO:0000256" key="7">
    <source>
        <dbReference type="ARBA" id="ARBA00023136"/>
    </source>
</evidence>
<dbReference type="Proteomes" id="UP000274556">
    <property type="component" value="Unassembled WGS sequence"/>
</dbReference>
<comment type="similarity">
    <text evidence="2">Belongs to the binding-protein-dependent transport system permease family. FecCD subfamily.</text>
</comment>
<evidence type="ECO:0000313" key="10">
    <source>
        <dbReference type="Proteomes" id="UP000274556"/>
    </source>
</evidence>
<keyword evidence="5" id="KW-0812">Transmembrane</keyword>
<dbReference type="Pfam" id="PF00005">
    <property type="entry name" value="ABC_tran"/>
    <property type="match status" value="1"/>
</dbReference>
<evidence type="ECO:0000313" key="9">
    <source>
        <dbReference type="EMBL" id="RKT46570.1"/>
    </source>
</evidence>
<dbReference type="SUPFAM" id="SSF52540">
    <property type="entry name" value="P-loop containing nucleoside triphosphate hydrolases"/>
    <property type="match status" value="1"/>
</dbReference>
<dbReference type="SUPFAM" id="SSF81345">
    <property type="entry name" value="ABC transporter involved in vitamin B12 uptake, BtuC"/>
    <property type="match status" value="1"/>
</dbReference>
<dbReference type="GO" id="GO:0005886">
    <property type="term" value="C:plasma membrane"/>
    <property type="evidence" value="ECO:0007669"/>
    <property type="project" value="UniProtKB-SubCell"/>
</dbReference>
<dbReference type="InterPro" id="IPR000522">
    <property type="entry name" value="ABC_transptr_permease_BtuC"/>
</dbReference>
<dbReference type="GO" id="GO:0016887">
    <property type="term" value="F:ATP hydrolysis activity"/>
    <property type="evidence" value="ECO:0007669"/>
    <property type="project" value="InterPro"/>
</dbReference>
<protein>
    <submittedName>
        <fullName evidence="9">FecCD transport family protein</fullName>
    </submittedName>
</protein>
<dbReference type="Pfam" id="PF01032">
    <property type="entry name" value="FecCD"/>
    <property type="match status" value="1"/>
</dbReference>
<dbReference type="Gene3D" id="1.10.3470.10">
    <property type="entry name" value="ABC transporter involved in vitamin B12 uptake, BtuC"/>
    <property type="match status" value="1"/>
</dbReference>
<sequence length="135" mass="14004">MRLLAGPAQDGIGTRIVWNIRLPRVAAALLAGAALGLAGTLYPGSRVLSGLAAQALTAVLGPNGVGKSTLLKLVAGILPLQSGRIRLDGADLPHLSRARRARLVAYLPQMIRPVQVSVFEAFLLGYAVMVPCGST</sequence>
<reference evidence="9 10" key="1">
    <citation type="submission" date="2018-10" db="EMBL/GenBank/DDBJ databases">
        <title>Genomic Encyclopedia of Archaeal and Bacterial Type Strains, Phase II (KMG-II): from individual species to whole genera.</title>
        <authorList>
            <person name="Goeker M."/>
        </authorList>
    </citation>
    <scope>NUCLEOTIDE SEQUENCE [LARGE SCALE GENOMIC DNA]</scope>
    <source>
        <strain evidence="9 10">DSM 235</strain>
    </source>
</reference>
<evidence type="ECO:0000256" key="6">
    <source>
        <dbReference type="ARBA" id="ARBA00022989"/>
    </source>
</evidence>
<organism evidence="9 10">
    <name type="scientific">Thiocapsa rosea</name>
    <dbReference type="NCBI Taxonomy" id="69360"/>
    <lineage>
        <taxon>Bacteria</taxon>
        <taxon>Pseudomonadati</taxon>
        <taxon>Pseudomonadota</taxon>
        <taxon>Gammaproteobacteria</taxon>
        <taxon>Chromatiales</taxon>
        <taxon>Chromatiaceae</taxon>
        <taxon>Thiocapsa</taxon>
    </lineage>
</organism>
<dbReference type="InterPro" id="IPR037294">
    <property type="entry name" value="ABC_BtuC-like"/>
</dbReference>
<evidence type="ECO:0000259" key="8">
    <source>
        <dbReference type="Pfam" id="PF00005"/>
    </source>
</evidence>
<dbReference type="Gene3D" id="3.40.50.300">
    <property type="entry name" value="P-loop containing nucleotide triphosphate hydrolases"/>
    <property type="match status" value="1"/>
</dbReference>
<dbReference type="EMBL" id="RBXL01000001">
    <property type="protein sequence ID" value="RKT46570.1"/>
    <property type="molecule type" value="Genomic_DNA"/>
</dbReference>
<feature type="domain" description="ABC transporter" evidence="8">
    <location>
        <begin position="52"/>
        <end position="110"/>
    </location>
</feature>
<keyword evidence="4" id="KW-1003">Cell membrane</keyword>
<evidence type="ECO:0000256" key="1">
    <source>
        <dbReference type="ARBA" id="ARBA00004651"/>
    </source>
</evidence>
<proteinExistence type="inferred from homology"/>
<dbReference type="InterPro" id="IPR027417">
    <property type="entry name" value="P-loop_NTPase"/>
</dbReference>
<keyword evidence="6" id="KW-1133">Transmembrane helix</keyword>
<dbReference type="PANTHER" id="PTHR42734">
    <property type="entry name" value="METAL TRANSPORT SYSTEM ATP-BINDING PROTEIN TM_0124-RELATED"/>
    <property type="match status" value="1"/>
</dbReference>
<evidence type="ECO:0000256" key="3">
    <source>
        <dbReference type="ARBA" id="ARBA00022448"/>
    </source>
</evidence>
<dbReference type="InterPro" id="IPR003439">
    <property type="entry name" value="ABC_transporter-like_ATP-bd"/>
</dbReference>
<keyword evidence="10" id="KW-1185">Reference proteome</keyword>
<gene>
    <name evidence="9" type="ORF">BDD21_4093</name>
</gene>
<evidence type="ECO:0000256" key="4">
    <source>
        <dbReference type="ARBA" id="ARBA00022475"/>
    </source>
</evidence>
<keyword evidence="3" id="KW-0813">Transport</keyword>
<comment type="caution">
    <text evidence="9">The sequence shown here is derived from an EMBL/GenBank/DDBJ whole genome shotgun (WGS) entry which is preliminary data.</text>
</comment>
<name>A0A495VCR7_9GAMM</name>
<accession>A0A495VCR7</accession>